<dbReference type="Gene3D" id="3.30.160.60">
    <property type="entry name" value="Classic Zinc Finger"/>
    <property type="match status" value="2"/>
</dbReference>
<dbReference type="FunFam" id="3.30.160.60:FF:002343">
    <property type="entry name" value="Zinc finger protein 33A"/>
    <property type="match status" value="1"/>
</dbReference>
<keyword evidence="3" id="KW-0862">Zinc</keyword>
<dbReference type="PROSITE" id="PS00028">
    <property type="entry name" value="ZINC_FINGER_C2H2_1"/>
    <property type="match status" value="2"/>
</dbReference>
<feature type="domain" description="C2H2-type" evidence="9">
    <location>
        <begin position="69"/>
        <end position="96"/>
    </location>
</feature>
<dbReference type="OrthoDB" id="10018191at2759"/>
<dbReference type="SUPFAM" id="SSF57667">
    <property type="entry name" value="beta-beta-alpha zinc fingers"/>
    <property type="match status" value="1"/>
</dbReference>
<keyword evidence="1" id="KW-0479">Metal-binding</keyword>
<dbReference type="InterPro" id="IPR036236">
    <property type="entry name" value="Znf_C2H2_sf"/>
</dbReference>
<accession>A0A9P4JYI3</accession>
<keyword evidence="2 7" id="KW-0863">Zinc-finger</keyword>
<dbReference type="GO" id="GO:0008270">
    <property type="term" value="F:zinc ion binding"/>
    <property type="evidence" value="ECO:0007669"/>
    <property type="project" value="UniProtKB-KW"/>
</dbReference>
<dbReference type="CDD" id="cd00067">
    <property type="entry name" value="GAL4"/>
    <property type="match status" value="1"/>
</dbReference>
<keyword evidence="6" id="KW-0539">Nucleus</keyword>
<evidence type="ECO:0008006" key="12">
    <source>
        <dbReference type="Google" id="ProtNLM"/>
    </source>
</evidence>
<dbReference type="InterPro" id="IPR013087">
    <property type="entry name" value="Znf_C2H2_type"/>
</dbReference>
<dbReference type="InterPro" id="IPR001138">
    <property type="entry name" value="Zn2Cys6_DnaBD"/>
</dbReference>
<sequence length="463" mass="51399">MSSPSKHPYSTPNNIVSSLFSWKWKAMTFSRTSRRANNERCRCDQCGRTYSRRDHLARHVQSHTSQRPFVCSHCGKDFARGDLLLRHSALHTVENSRSGCSSRRVSRACQPCAGAKVKCHDRKPCRRCLKRGIPCISPSSEYTPVSTSAECSNTARDATLNSPGSPTFEIAPQPFTDDSMTDTSWCMTGPYMLDTSRPSLTPDVGTGLGTMSFGDMLLETLGSGGSREELITTGRIRQANEAFKESLWYSIPNQGLSSPPVNGESDVLTGQLRSSVPQRFNHSTRDNLLVSLTLFARGQSMECLRSLQAGFPSPILLDTLTHLFLAKQDRKIDSWIHSASFQPNPSNLELTIMIVATSALNTSFATLRQLGTDLRRLLRPIILNKLENEYETSRRLQLYQASLLSLELDLWHDEDDCLGRAGRFSSIIATLLRQELGDGKPELKTLPLATDDIAETTKNGLHG</sequence>
<dbReference type="Pfam" id="PF00096">
    <property type="entry name" value="zf-C2H2"/>
    <property type="match status" value="2"/>
</dbReference>
<evidence type="ECO:0000259" key="9">
    <source>
        <dbReference type="PROSITE" id="PS50157"/>
    </source>
</evidence>
<evidence type="ECO:0000313" key="11">
    <source>
        <dbReference type="Proteomes" id="UP000799536"/>
    </source>
</evidence>
<organism evidence="10 11">
    <name type="scientific">Delitschia confertaspora ATCC 74209</name>
    <dbReference type="NCBI Taxonomy" id="1513339"/>
    <lineage>
        <taxon>Eukaryota</taxon>
        <taxon>Fungi</taxon>
        <taxon>Dikarya</taxon>
        <taxon>Ascomycota</taxon>
        <taxon>Pezizomycotina</taxon>
        <taxon>Dothideomycetes</taxon>
        <taxon>Pleosporomycetidae</taxon>
        <taxon>Pleosporales</taxon>
        <taxon>Delitschiaceae</taxon>
        <taxon>Delitschia</taxon>
    </lineage>
</organism>
<dbReference type="PANTHER" id="PTHR47660:SF2">
    <property type="entry name" value="TRANSCRIPTION FACTOR WITH C2H2 AND ZN(2)-CYS(6) DNA BINDING DOMAIN (EUROFUNG)"/>
    <property type="match status" value="1"/>
</dbReference>
<keyword evidence="11" id="KW-1185">Reference proteome</keyword>
<feature type="domain" description="Zn(2)-C6 fungal-type" evidence="8">
    <location>
        <begin position="108"/>
        <end position="137"/>
    </location>
</feature>
<dbReference type="Gene3D" id="4.10.240.10">
    <property type="entry name" value="Zn(2)-C6 fungal-type DNA-binding domain"/>
    <property type="match status" value="1"/>
</dbReference>
<dbReference type="SMART" id="SM00355">
    <property type="entry name" value="ZnF_C2H2"/>
    <property type="match status" value="2"/>
</dbReference>
<evidence type="ECO:0000256" key="1">
    <source>
        <dbReference type="ARBA" id="ARBA00022723"/>
    </source>
</evidence>
<proteinExistence type="predicted"/>
<feature type="domain" description="C2H2-type" evidence="9">
    <location>
        <begin position="41"/>
        <end position="68"/>
    </location>
</feature>
<evidence type="ECO:0000256" key="4">
    <source>
        <dbReference type="ARBA" id="ARBA00023015"/>
    </source>
</evidence>
<comment type="caution">
    <text evidence="10">The sequence shown here is derived from an EMBL/GenBank/DDBJ whole genome shotgun (WGS) entry which is preliminary data.</text>
</comment>
<dbReference type="PROSITE" id="PS50048">
    <property type="entry name" value="ZN2_CY6_FUNGAL_2"/>
    <property type="match status" value="1"/>
</dbReference>
<keyword evidence="4" id="KW-0805">Transcription regulation</keyword>
<dbReference type="SUPFAM" id="SSF57701">
    <property type="entry name" value="Zn2/Cys6 DNA-binding domain"/>
    <property type="match status" value="1"/>
</dbReference>
<evidence type="ECO:0000256" key="7">
    <source>
        <dbReference type="PROSITE-ProRule" id="PRU00042"/>
    </source>
</evidence>
<dbReference type="AlphaFoldDB" id="A0A9P4JYI3"/>
<reference evidence="10" key="1">
    <citation type="journal article" date="2020" name="Stud. Mycol.">
        <title>101 Dothideomycetes genomes: a test case for predicting lifestyles and emergence of pathogens.</title>
        <authorList>
            <person name="Haridas S."/>
            <person name="Albert R."/>
            <person name="Binder M."/>
            <person name="Bloem J."/>
            <person name="Labutti K."/>
            <person name="Salamov A."/>
            <person name="Andreopoulos B."/>
            <person name="Baker S."/>
            <person name="Barry K."/>
            <person name="Bills G."/>
            <person name="Bluhm B."/>
            <person name="Cannon C."/>
            <person name="Castanera R."/>
            <person name="Culley D."/>
            <person name="Daum C."/>
            <person name="Ezra D."/>
            <person name="Gonzalez J."/>
            <person name="Henrissat B."/>
            <person name="Kuo A."/>
            <person name="Liang C."/>
            <person name="Lipzen A."/>
            <person name="Lutzoni F."/>
            <person name="Magnuson J."/>
            <person name="Mondo S."/>
            <person name="Nolan M."/>
            <person name="Ohm R."/>
            <person name="Pangilinan J."/>
            <person name="Park H.-J."/>
            <person name="Ramirez L."/>
            <person name="Alfaro M."/>
            <person name="Sun H."/>
            <person name="Tritt A."/>
            <person name="Yoshinaga Y."/>
            <person name="Zwiers L.-H."/>
            <person name="Turgeon B."/>
            <person name="Goodwin S."/>
            <person name="Spatafora J."/>
            <person name="Crous P."/>
            <person name="Grigoriev I."/>
        </authorList>
    </citation>
    <scope>NUCLEOTIDE SEQUENCE</scope>
    <source>
        <strain evidence="10">ATCC 74209</strain>
    </source>
</reference>
<evidence type="ECO:0000256" key="5">
    <source>
        <dbReference type="ARBA" id="ARBA00023163"/>
    </source>
</evidence>
<dbReference type="InterPro" id="IPR036864">
    <property type="entry name" value="Zn2-C6_fun-type_DNA-bd_sf"/>
</dbReference>
<dbReference type="EMBL" id="ML993867">
    <property type="protein sequence ID" value="KAF2204853.1"/>
    <property type="molecule type" value="Genomic_DNA"/>
</dbReference>
<name>A0A9P4JYI3_9PLEO</name>
<evidence type="ECO:0000256" key="6">
    <source>
        <dbReference type="ARBA" id="ARBA00023242"/>
    </source>
</evidence>
<evidence type="ECO:0000256" key="2">
    <source>
        <dbReference type="ARBA" id="ARBA00022771"/>
    </source>
</evidence>
<protein>
    <recommendedName>
        <fullName evidence="12">Zinc finger, C2H2 type</fullName>
    </recommendedName>
</protein>
<gene>
    <name evidence="10" type="ORF">GQ43DRAFT_109222</name>
</gene>
<evidence type="ECO:0000256" key="3">
    <source>
        <dbReference type="ARBA" id="ARBA00022833"/>
    </source>
</evidence>
<dbReference type="PROSITE" id="PS00463">
    <property type="entry name" value="ZN2_CY6_FUNGAL_1"/>
    <property type="match status" value="1"/>
</dbReference>
<dbReference type="PROSITE" id="PS50157">
    <property type="entry name" value="ZINC_FINGER_C2H2_2"/>
    <property type="match status" value="2"/>
</dbReference>
<dbReference type="GO" id="GO:0000981">
    <property type="term" value="F:DNA-binding transcription factor activity, RNA polymerase II-specific"/>
    <property type="evidence" value="ECO:0007669"/>
    <property type="project" value="InterPro"/>
</dbReference>
<dbReference type="PANTHER" id="PTHR47660">
    <property type="entry name" value="TRANSCRIPTION FACTOR WITH C2H2 AND ZN(2)-CYS(6) DNA BINDING DOMAIN (EUROFUNG)-RELATED-RELATED"/>
    <property type="match status" value="1"/>
</dbReference>
<evidence type="ECO:0000313" key="10">
    <source>
        <dbReference type="EMBL" id="KAF2204853.1"/>
    </source>
</evidence>
<dbReference type="SMART" id="SM00066">
    <property type="entry name" value="GAL4"/>
    <property type="match status" value="1"/>
</dbReference>
<dbReference type="Pfam" id="PF00172">
    <property type="entry name" value="Zn_clus"/>
    <property type="match status" value="1"/>
</dbReference>
<evidence type="ECO:0000259" key="8">
    <source>
        <dbReference type="PROSITE" id="PS50048"/>
    </source>
</evidence>
<keyword evidence="5" id="KW-0804">Transcription</keyword>
<dbReference type="Proteomes" id="UP000799536">
    <property type="component" value="Unassembled WGS sequence"/>
</dbReference>